<keyword evidence="13" id="KW-1185">Reference proteome</keyword>
<evidence type="ECO:0000256" key="3">
    <source>
        <dbReference type="ARBA" id="ARBA00022692"/>
    </source>
</evidence>
<evidence type="ECO:0000313" key="13">
    <source>
        <dbReference type="Proteomes" id="UP000325440"/>
    </source>
</evidence>
<dbReference type="Proteomes" id="UP000325440">
    <property type="component" value="Unassembled WGS sequence"/>
</dbReference>
<feature type="transmembrane region" description="Helical" evidence="10">
    <location>
        <begin position="118"/>
        <end position="140"/>
    </location>
</feature>
<protein>
    <submittedName>
        <fullName evidence="12">Zinc finger, RING-CH-type,Zinc finger, RING/FYVE/PHD-type</fullName>
    </submittedName>
</protein>
<dbReference type="InterPro" id="IPR011016">
    <property type="entry name" value="Znf_RING-CH"/>
</dbReference>
<keyword evidence="2" id="KW-0808">Transferase</keyword>
<dbReference type="SMART" id="SM00744">
    <property type="entry name" value="RINGv"/>
    <property type="match status" value="1"/>
</dbReference>
<dbReference type="Pfam" id="PF12906">
    <property type="entry name" value="RINGv"/>
    <property type="match status" value="1"/>
</dbReference>
<comment type="subcellular location">
    <subcellularLocation>
        <location evidence="1">Membrane</location>
        <topology evidence="1">Multi-pass membrane protein</topology>
    </subcellularLocation>
</comment>
<evidence type="ECO:0000256" key="9">
    <source>
        <dbReference type="ARBA" id="ARBA00023136"/>
    </source>
</evidence>
<name>A0A5E4M8V5_9HEMI</name>
<dbReference type="PANTHER" id="PTHR46065">
    <property type="entry name" value="E3 UBIQUITIN-PROTEIN LIGASE MARCH 2/3 FAMILY MEMBER"/>
    <property type="match status" value="1"/>
</dbReference>
<evidence type="ECO:0000256" key="5">
    <source>
        <dbReference type="ARBA" id="ARBA00022771"/>
    </source>
</evidence>
<evidence type="ECO:0000259" key="11">
    <source>
        <dbReference type="PROSITE" id="PS51292"/>
    </source>
</evidence>
<dbReference type="PROSITE" id="PS51292">
    <property type="entry name" value="ZF_RING_CH"/>
    <property type="match status" value="1"/>
</dbReference>
<evidence type="ECO:0000256" key="7">
    <source>
        <dbReference type="ARBA" id="ARBA00022833"/>
    </source>
</evidence>
<keyword evidence="3 10" id="KW-0812">Transmembrane</keyword>
<accession>A0A5E4M8V5</accession>
<keyword evidence="5" id="KW-0863">Zinc-finger</keyword>
<keyword evidence="9 10" id="KW-0472">Membrane</keyword>
<reference evidence="12 13" key="1">
    <citation type="submission" date="2019-08" db="EMBL/GenBank/DDBJ databases">
        <authorList>
            <person name="Alioto T."/>
            <person name="Alioto T."/>
            <person name="Gomez Garrido J."/>
        </authorList>
    </citation>
    <scope>NUCLEOTIDE SEQUENCE [LARGE SCALE GENOMIC DNA]</scope>
</reference>
<dbReference type="EMBL" id="CABPRJ010000476">
    <property type="protein sequence ID" value="VVC27778.1"/>
    <property type="molecule type" value="Genomic_DNA"/>
</dbReference>
<dbReference type="SUPFAM" id="SSF57850">
    <property type="entry name" value="RING/U-box"/>
    <property type="match status" value="1"/>
</dbReference>
<dbReference type="GO" id="GO:0016020">
    <property type="term" value="C:membrane"/>
    <property type="evidence" value="ECO:0007669"/>
    <property type="project" value="UniProtKB-SubCell"/>
</dbReference>
<feature type="domain" description="RING-CH-type" evidence="11">
    <location>
        <begin position="31"/>
        <end position="92"/>
    </location>
</feature>
<dbReference type="GO" id="GO:0004842">
    <property type="term" value="F:ubiquitin-protein transferase activity"/>
    <property type="evidence" value="ECO:0007669"/>
    <property type="project" value="TreeGrafter"/>
</dbReference>
<keyword evidence="7" id="KW-0862">Zinc</keyword>
<sequence>MTTLQVHQPELTVPAETTLPADTTEETCAIEKKPSAVFCKICLSGGSDEQLLIQPCTCKGSMGHVHLSCLERWLNENGVGRCELCHFEFNVEERLRYTAGRALLIWSRSPNHRDSLRIDFTVILIMTLIVGILLTCVSTGHDAISEITG</sequence>
<evidence type="ECO:0000256" key="4">
    <source>
        <dbReference type="ARBA" id="ARBA00022723"/>
    </source>
</evidence>
<dbReference type="AlphaFoldDB" id="A0A5E4M8V5"/>
<dbReference type="GO" id="GO:0016567">
    <property type="term" value="P:protein ubiquitination"/>
    <property type="evidence" value="ECO:0007669"/>
    <property type="project" value="TreeGrafter"/>
</dbReference>
<evidence type="ECO:0000256" key="1">
    <source>
        <dbReference type="ARBA" id="ARBA00004141"/>
    </source>
</evidence>
<dbReference type="PANTHER" id="PTHR46065:SF3">
    <property type="entry name" value="FI20425P1"/>
    <property type="match status" value="1"/>
</dbReference>
<gene>
    <name evidence="12" type="ORF">CINCED_3A017656</name>
</gene>
<dbReference type="GO" id="GO:0008270">
    <property type="term" value="F:zinc ion binding"/>
    <property type="evidence" value="ECO:0007669"/>
    <property type="project" value="UniProtKB-KW"/>
</dbReference>
<evidence type="ECO:0000256" key="6">
    <source>
        <dbReference type="ARBA" id="ARBA00022786"/>
    </source>
</evidence>
<evidence type="ECO:0000256" key="2">
    <source>
        <dbReference type="ARBA" id="ARBA00022679"/>
    </source>
</evidence>
<keyword evidence="8 10" id="KW-1133">Transmembrane helix</keyword>
<evidence type="ECO:0000313" key="12">
    <source>
        <dbReference type="EMBL" id="VVC27778.1"/>
    </source>
</evidence>
<keyword evidence="4" id="KW-0479">Metal-binding</keyword>
<organism evidence="12 13">
    <name type="scientific">Cinara cedri</name>
    <dbReference type="NCBI Taxonomy" id="506608"/>
    <lineage>
        <taxon>Eukaryota</taxon>
        <taxon>Metazoa</taxon>
        <taxon>Ecdysozoa</taxon>
        <taxon>Arthropoda</taxon>
        <taxon>Hexapoda</taxon>
        <taxon>Insecta</taxon>
        <taxon>Pterygota</taxon>
        <taxon>Neoptera</taxon>
        <taxon>Paraneoptera</taxon>
        <taxon>Hemiptera</taxon>
        <taxon>Sternorrhyncha</taxon>
        <taxon>Aphidomorpha</taxon>
        <taxon>Aphidoidea</taxon>
        <taxon>Aphididae</taxon>
        <taxon>Lachninae</taxon>
        <taxon>Cinara</taxon>
    </lineage>
</organism>
<dbReference type="Gene3D" id="3.30.40.10">
    <property type="entry name" value="Zinc/RING finger domain, C3HC4 (zinc finger)"/>
    <property type="match status" value="1"/>
</dbReference>
<evidence type="ECO:0000256" key="8">
    <source>
        <dbReference type="ARBA" id="ARBA00022989"/>
    </source>
</evidence>
<proteinExistence type="predicted"/>
<evidence type="ECO:0000256" key="10">
    <source>
        <dbReference type="SAM" id="Phobius"/>
    </source>
</evidence>
<keyword evidence="6" id="KW-0833">Ubl conjugation pathway</keyword>
<dbReference type="OrthoDB" id="273089at2759"/>
<dbReference type="InterPro" id="IPR013083">
    <property type="entry name" value="Znf_RING/FYVE/PHD"/>
</dbReference>